<accession>A0ACC1D655</accession>
<dbReference type="EMBL" id="CM034394">
    <property type="protein sequence ID" value="KAJ0179373.1"/>
    <property type="molecule type" value="Genomic_DNA"/>
</dbReference>
<evidence type="ECO:0000313" key="2">
    <source>
        <dbReference type="Proteomes" id="UP000824533"/>
    </source>
</evidence>
<organism evidence="1 2">
    <name type="scientific">Dendrolimus kikuchii</name>
    <dbReference type="NCBI Taxonomy" id="765133"/>
    <lineage>
        <taxon>Eukaryota</taxon>
        <taxon>Metazoa</taxon>
        <taxon>Ecdysozoa</taxon>
        <taxon>Arthropoda</taxon>
        <taxon>Hexapoda</taxon>
        <taxon>Insecta</taxon>
        <taxon>Pterygota</taxon>
        <taxon>Neoptera</taxon>
        <taxon>Endopterygota</taxon>
        <taxon>Lepidoptera</taxon>
        <taxon>Glossata</taxon>
        <taxon>Ditrysia</taxon>
        <taxon>Bombycoidea</taxon>
        <taxon>Lasiocampidae</taxon>
        <taxon>Dendrolimus</taxon>
    </lineage>
</organism>
<protein>
    <submittedName>
        <fullName evidence="1">Uncharacterized protein</fullName>
    </submittedName>
</protein>
<sequence length="285" mass="31082">MADVYKLIHPVKFCNDYLSRNIRPDGRSFKQPRSIKINVDSIKTAEASAVVKCGNTAVVCGIQLELSPPKAEEPNVGFLVTNVELPALCSSKLKPGPPSDQAQVVNNIVSDIVLNSKCVDLKDLCIVPDKLAWVLYCDIVCVDNDGSLVDGCIIALMASLKTLSLPKVSYDAETEEIKVDPKSRTKLEIHSFPIVTSFVVYRLNQSNIILADPTAYEEDICGGSGTNLIVCYNKGLFCGTQKFGGSNLSKDCQDDALKTAKERANIVENIIDVCIRNHKNSSINE</sequence>
<proteinExistence type="predicted"/>
<name>A0ACC1D655_9NEOP</name>
<dbReference type="Proteomes" id="UP000824533">
    <property type="component" value="Linkage Group LG08"/>
</dbReference>
<evidence type="ECO:0000313" key="1">
    <source>
        <dbReference type="EMBL" id="KAJ0179373.1"/>
    </source>
</evidence>
<comment type="caution">
    <text evidence="1">The sequence shown here is derived from an EMBL/GenBank/DDBJ whole genome shotgun (WGS) entry which is preliminary data.</text>
</comment>
<gene>
    <name evidence="1" type="ORF">K1T71_005085</name>
</gene>
<reference evidence="1 2" key="1">
    <citation type="journal article" date="2021" name="Front. Genet.">
        <title>Chromosome-Level Genome Assembly Reveals Significant Gene Expansion in the Toll and IMD Signaling Pathways of Dendrolimus kikuchii.</title>
        <authorList>
            <person name="Zhou J."/>
            <person name="Wu P."/>
            <person name="Xiong Z."/>
            <person name="Liu N."/>
            <person name="Zhao N."/>
            <person name="Ji M."/>
            <person name="Qiu Y."/>
            <person name="Yang B."/>
        </authorList>
    </citation>
    <scope>NUCLEOTIDE SEQUENCE [LARGE SCALE GENOMIC DNA]</scope>
    <source>
        <strain evidence="1">Ann1</strain>
    </source>
</reference>
<keyword evidence="2" id="KW-1185">Reference proteome</keyword>